<dbReference type="InterPro" id="IPR050261">
    <property type="entry name" value="FrsA_esterase"/>
</dbReference>
<dbReference type="Pfam" id="PF00326">
    <property type="entry name" value="Peptidase_S9"/>
    <property type="match status" value="1"/>
</dbReference>
<dbReference type="GO" id="GO:0008236">
    <property type="term" value="F:serine-type peptidase activity"/>
    <property type="evidence" value="ECO:0007669"/>
    <property type="project" value="InterPro"/>
</dbReference>
<dbReference type="PANTHER" id="PTHR22946">
    <property type="entry name" value="DIENELACTONE HYDROLASE DOMAIN-CONTAINING PROTEIN-RELATED"/>
    <property type="match status" value="1"/>
</dbReference>
<evidence type="ECO:0000313" key="3">
    <source>
        <dbReference type="Proteomes" id="UP000054223"/>
    </source>
</evidence>
<dbReference type="AlphaFoldDB" id="A0A9X0HNC6"/>
<evidence type="ECO:0000313" key="2">
    <source>
        <dbReference type="EMBL" id="KUG09072.1"/>
    </source>
</evidence>
<organism evidence="2 3">
    <name type="scientific">Solirubrum puertoriconensis</name>
    <dbReference type="NCBI Taxonomy" id="1751427"/>
    <lineage>
        <taxon>Bacteria</taxon>
        <taxon>Pseudomonadati</taxon>
        <taxon>Bacteroidota</taxon>
        <taxon>Cytophagia</taxon>
        <taxon>Cytophagales</taxon>
    </lineage>
</organism>
<dbReference type="SUPFAM" id="SSF53474">
    <property type="entry name" value="alpha/beta-Hydrolases"/>
    <property type="match status" value="1"/>
</dbReference>
<dbReference type="Proteomes" id="UP000054223">
    <property type="component" value="Unassembled WGS sequence"/>
</dbReference>
<name>A0A9X0HNC6_SOLP1</name>
<dbReference type="Gene3D" id="3.40.50.1820">
    <property type="entry name" value="alpha/beta hydrolase"/>
    <property type="match status" value="1"/>
</dbReference>
<dbReference type="GO" id="GO:0006508">
    <property type="term" value="P:proteolysis"/>
    <property type="evidence" value="ECO:0007669"/>
    <property type="project" value="InterPro"/>
</dbReference>
<keyword evidence="3" id="KW-1185">Reference proteome</keyword>
<evidence type="ECO:0000259" key="1">
    <source>
        <dbReference type="Pfam" id="PF00326"/>
    </source>
</evidence>
<dbReference type="InterPro" id="IPR029058">
    <property type="entry name" value="AB_hydrolase_fold"/>
</dbReference>
<dbReference type="EMBL" id="LNAL01000005">
    <property type="protein sequence ID" value="KUG09072.1"/>
    <property type="molecule type" value="Genomic_DNA"/>
</dbReference>
<gene>
    <name evidence="2" type="ORF">ASU33_19820</name>
</gene>
<dbReference type="OrthoDB" id="645060at2"/>
<feature type="domain" description="Peptidase S9 prolyl oligopeptidase catalytic" evidence="1">
    <location>
        <begin position="168"/>
        <end position="332"/>
    </location>
</feature>
<dbReference type="InterPro" id="IPR001375">
    <property type="entry name" value="Peptidase_S9_cat"/>
</dbReference>
<reference evidence="2 3" key="1">
    <citation type="submission" date="2015-11" db="EMBL/GenBank/DDBJ databases">
        <title>Solirubrum puertoriconensis gen. nov. an environmental bacteria isolated in Puerto Rico.</title>
        <authorList>
            <person name="Cuebas-Irizarry M.F."/>
            <person name="Montalvo-Rodriguez R."/>
        </authorList>
    </citation>
    <scope>NUCLEOTIDE SEQUENCE [LARGE SCALE GENOMIC DNA]</scope>
    <source>
        <strain evidence="2 3">MC1A</strain>
    </source>
</reference>
<accession>A0A9X0HNC6</accession>
<dbReference type="RefSeq" id="WP_059068525.1">
    <property type="nucleotide sequence ID" value="NZ_LNAL01000005.1"/>
</dbReference>
<proteinExistence type="predicted"/>
<comment type="caution">
    <text evidence="2">The sequence shown here is derived from an EMBL/GenBank/DDBJ whole genome shotgun (WGS) entry which is preliminary data.</text>
</comment>
<dbReference type="PROSITE" id="PS51257">
    <property type="entry name" value="PROKAR_LIPOPROTEIN"/>
    <property type="match status" value="1"/>
</dbReference>
<sequence length="336" mass="36418">MKQLRLYLSAALLLAAVACKKDDYLEGIDKNALFAPPTPAELAAVQTDWAARNLAPKGYQLEQTIPLSAGAELRFISFLTGAYRTQAAVFVPGGLGPHPVQLHFGGFTAESQAIELRPAGSATAAPSPFIQAWIAFRGQGLRVIVDGRSYDRPVSEGPLGEAFDGAADDAQALLNVVLATVPGADTGRIALRGGSRGGTVALLLAERDARVRRAIDVVGPTDLLGLTRSHVNDPTYQLQFLQELREGRITLAQARHRLLASSPLYFAARLPRVQLHLGSRDYIVPPAEGERLHEALRSLGRETEVEYFRYEGRDHHGVHTHPDFAARVDAFLAPLR</sequence>
<protein>
    <recommendedName>
        <fullName evidence="1">Peptidase S9 prolyl oligopeptidase catalytic domain-containing protein</fullName>
    </recommendedName>
</protein>